<name>A0A644ZGT9_9ZZZZ</name>
<protein>
    <recommendedName>
        <fullName evidence="2">DnaD domain-containing protein</fullName>
    </recommendedName>
</protein>
<comment type="caution">
    <text evidence="1">The sequence shown here is derived from an EMBL/GenBank/DDBJ whole genome shotgun (WGS) entry which is preliminary data.</text>
</comment>
<proteinExistence type="predicted"/>
<dbReference type="AlphaFoldDB" id="A0A644ZGT9"/>
<evidence type="ECO:0000313" key="1">
    <source>
        <dbReference type="EMBL" id="MPM37054.1"/>
    </source>
</evidence>
<organism evidence="1">
    <name type="scientific">bioreactor metagenome</name>
    <dbReference type="NCBI Taxonomy" id="1076179"/>
    <lineage>
        <taxon>unclassified sequences</taxon>
        <taxon>metagenomes</taxon>
        <taxon>ecological metagenomes</taxon>
    </lineage>
</organism>
<sequence>MPNRFISDKICKSEDYRKMTLFQRDLFVRLIVLADDFGRYDGRPSIIRGAGYPLESVTEKQIGDALNVLSTLGIVDLYSVDERPYLQLTKWNCYQQQRAKKSRYPDPVVDKPVDNVTCYQLISNDCKCPRIRIRIEEDNNNLCTTCPVGMRAYELDRMLKTFDGLEADWQKILGLARIMQDIEIRLVRKAVIITIGKRDPIAYLTAMANDWVVRGVRTLNDFEKGQYESANR</sequence>
<evidence type="ECO:0008006" key="2">
    <source>
        <dbReference type="Google" id="ProtNLM"/>
    </source>
</evidence>
<accession>A0A644ZGT9</accession>
<dbReference type="EMBL" id="VSSQ01007812">
    <property type="protein sequence ID" value="MPM37054.1"/>
    <property type="molecule type" value="Genomic_DNA"/>
</dbReference>
<gene>
    <name evidence="1" type="ORF">SDC9_83659</name>
</gene>
<reference evidence="1" key="1">
    <citation type="submission" date="2019-08" db="EMBL/GenBank/DDBJ databases">
        <authorList>
            <person name="Kucharzyk K."/>
            <person name="Murdoch R.W."/>
            <person name="Higgins S."/>
            <person name="Loffler F."/>
        </authorList>
    </citation>
    <scope>NUCLEOTIDE SEQUENCE</scope>
</reference>